<keyword evidence="5 6" id="KW-0067">ATP-binding</keyword>
<keyword evidence="4" id="KW-0418">Kinase</keyword>
<evidence type="ECO:0000256" key="5">
    <source>
        <dbReference type="ARBA" id="ARBA00022840"/>
    </source>
</evidence>
<dbReference type="Pfam" id="PF07714">
    <property type="entry name" value="PK_Tyr_Ser-Thr"/>
    <property type="match status" value="1"/>
</dbReference>
<comment type="caution">
    <text evidence="10">The sequence shown here is derived from an EMBL/GenBank/DDBJ whole genome shotgun (WGS) entry which is preliminary data.</text>
</comment>
<evidence type="ECO:0000256" key="6">
    <source>
        <dbReference type="PROSITE-ProRule" id="PRU10141"/>
    </source>
</evidence>
<dbReference type="Gene3D" id="1.10.510.10">
    <property type="entry name" value="Transferase(Phosphotransferase) domain 1"/>
    <property type="match status" value="1"/>
</dbReference>
<evidence type="ECO:0000256" key="7">
    <source>
        <dbReference type="RuleBase" id="RU000304"/>
    </source>
</evidence>
<evidence type="ECO:0000313" key="10">
    <source>
        <dbReference type="EMBL" id="CAH1436519.1"/>
    </source>
</evidence>
<evidence type="ECO:0000256" key="1">
    <source>
        <dbReference type="ARBA" id="ARBA00022527"/>
    </source>
</evidence>
<evidence type="ECO:0000256" key="4">
    <source>
        <dbReference type="ARBA" id="ARBA00022777"/>
    </source>
</evidence>
<dbReference type="SMART" id="SM00220">
    <property type="entry name" value="S_TKc"/>
    <property type="match status" value="1"/>
</dbReference>
<evidence type="ECO:0000259" key="9">
    <source>
        <dbReference type="PROSITE" id="PS50011"/>
    </source>
</evidence>
<evidence type="ECO:0000256" key="8">
    <source>
        <dbReference type="SAM" id="Phobius"/>
    </source>
</evidence>
<dbReference type="GO" id="GO:0005524">
    <property type="term" value="F:ATP binding"/>
    <property type="evidence" value="ECO:0007669"/>
    <property type="project" value="UniProtKB-UniRule"/>
</dbReference>
<dbReference type="FunFam" id="1.10.510.10:FF:000336">
    <property type="entry name" value="Cysteine-rich receptor-like protein kinase 2"/>
    <property type="match status" value="1"/>
</dbReference>
<evidence type="ECO:0000256" key="2">
    <source>
        <dbReference type="ARBA" id="ARBA00022679"/>
    </source>
</evidence>
<dbReference type="InterPro" id="IPR008271">
    <property type="entry name" value="Ser/Thr_kinase_AS"/>
</dbReference>
<dbReference type="CDD" id="cd14066">
    <property type="entry name" value="STKc_IRAK"/>
    <property type="match status" value="1"/>
</dbReference>
<dbReference type="InterPro" id="IPR011009">
    <property type="entry name" value="Kinase-like_dom_sf"/>
</dbReference>
<proteinExistence type="inferred from homology"/>
<dbReference type="InterPro" id="IPR017441">
    <property type="entry name" value="Protein_kinase_ATP_BS"/>
</dbReference>
<dbReference type="AlphaFoldDB" id="A0AAU9NFD3"/>
<dbReference type="InterPro" id="IPR000719">
    <property type="entry name" value="Prot_kinase_dom"/>
</dbReference>
<sequence length="392" mass="44662">MSLDMACFARYSATPFFNINQTIDIRNILQGHSSNVTKFGGAIGGAGLFIFLVLWLMLQLWKKPKKTKEGEPDLDEAIKYNYKHLQSATNNFSEENLLGRGGFGKVFKADLDANNIVAVKKIEVGYTSKAKEEFENEVKLIGNIHHRNLLRLLGWSSEGSNLVLVLEYMSNGSLDGFLWGAKKGTLNWKQRYGIIFGIARGLHHLHNESHVKIIHRDIKSSNILLDHDFQPKIADFGLARFIPDDQSHLVSSRFAGTLGYTAPEYARHGILSDKVDTYSFGIVTLEIISGRRSTDMNFDRPSMDYLLEHAWTLYENKEHIKLIDETLDVSHYQKEHMMHIIEIALVCTQSPSSERPNISEVILMLTNNRSVLNRQLRRPTLVDYDRRIRIGS</sequence>
<dbReference type="EMBL" id="CAKMRJ010004445">
    <property type="protein sequence ID" value="CAH1436519.1"/>
    <property type="molecule type" value="Genomic_DNA"/>
</dbReference>
<dbReference type="Gene3D" id="3.30.200.20">
    <property type="entry name" value="Phosphorylase Kinase, domain 1"/>
    <property type="match status" value="1"/>
</dbReference>
<evidence type="ECO:0000313" key="11">
    <source>
        <dbReference type="Proteomes" id="UP001157418"/>
    </source>
</evidence>
<dbReference type="FunFam" id="3.30.200.20:FF:000015">
    <property type="entry name" value="Somatic embryogenesis receptor kinase 1"/>
    <property type="match status" value="1"/>
</dbReference>
<feature type="binding site" evidence="6">
    <location>
        <position position="121"/>
    </location>
    <ligand>
        <name>ATP</name>
        <dbReference type="ChEBI" id="CHEBI:30616"/>
    </ligand>
</feature>
<organism evidence="10 11">
    <name type="scientific">Lactuca virosa</name>
    <dbReference type="NCBI Taxonomy" id="75947"/>
    <lineage>
        <taxon>Eukaryota</taxon>
        <taxon>Viridiplantae</taxon>
        <taxon>Streptophyta</taxon>
        <taxon>Embryophyta</taxon>
        <taxon>Tracheophyta</taxon>
        <taxon>Spermatophyta</taxon>
        <taxon>Magnoliopsida</taxon>
        <taxon>eudicotyledons</taxon>
        <taxon>Gunneridae</taxon>
        <taxon>Pentapetalae</taxon>
        <taxon>asterids</taxon>
        <taxon>campanulids</taxon>
        <taxon>Asterales</taxon>
        <taxon>Asteraceae</taxon>
        <taxon>Cichorioideae</taxon>
        <taxon>Cichorieae</taxon>
        <taxon>Lactucinae</taxon>
        <taxon>Lactuca</taxon>
    </lineage>
</organism>
<feature type="transmembrane region" description="Helical" evidence="8">
    <location>
        <begin position="39"/>
        <end position="58"/>
    </location>
</feature>
<keyword evidence="8" id="KW-1133">Transmembrane helix</keyword>
<name>A0AAU9NFD3_9ASTR</name>
<comment type="similarity">
    <text evidence="7">Belongs to the protein kinase superfamily.</text>
</comment>
<dbReference type="InterPro" id="IPR052059">
    <property type="entry name" value="CR_Ser/Thr_kinase"/>
</dbReference>
<keyword evidence="2" id="KW-0808">Transferase</keyword>
<keyword evidence="3 6" id="KW-0547">Nucleotide-binding</keyword>
<dbReference type="PROSITE" id="PS00108">
    <property type="entry name" value="PROTEIN_KINASE_ST"/>
    <property type="match status" value="1"/>
</dbReference>
<protein>
    <recommendedName>
        <fullName evidence="9">Protein kinase domain-containing protein</fullName>
    </recommendedName>
</protein>
<evidence type="ECO:0000256" key="3">
    <source>
        <dbReference type="ARBA" id="ARBA00022741"/>
    </source>
</evidence>
<dbReference type="SUPFAM" id="SSF56112">
    <property type="entry name" value="Protein kinase-like (PK-like)"/>
    <property type="match status" value="1"/>
</dbReference>
<reference evidence="10 11" key="1">
    <citation type="submission" date="2022-01" db="EMBL/GenBank/DDBJ databases">
        <authorList>
            <person name="Xiong W."/>
            <person name="Schranz E."/>
        </authorList>
    </citation>
    <scope>NUCLEOTIDE SEQUENCE [LARGE SCALE GENOMIC DNA]</scope>
</reference>
<dbReference type="InterPro" id="IPR001245">
    <property type="entry name" value="Ser-Thr/Tyr_kinase_cat_dom"/>
</dbReference>
<dbReference type="PROSITE" id="PS50011">
    <property type="entry name" value="PROTEIN_KINASE_DOM"/>
    <property type="match status" value="1"/>
</dbReference>
<keyword evidence="11" id="KW-1185">Reference proteome</keyword>
<feature type="domain" description="Protein kinase" evidence="9">
    <location>
        <begin position="92"/>
        <end position="346"/>
    </location>
</feature>
<dbReference type="PANTHER" id="PTHR47973">
    <property type="entry name" value="CYSTEINE-RICH RECEPTOR-LIKE PROTEIN KINASE 3"/>
    <property type="match status" value="1"/>
</dbReference>
<dbReference type="PROSITE" id="PS00107">
    <property type="entry name" value="PROTEIN_KINASE_ATP"/>
    <property type="match status" value="1"/>
</dbReference>
<keyword evidence="1 7" id="KW-0723">Serine/threonine-protein kinase</keyword>
<dbReference type="Proteomes" id="UP001157418">
    <property type="component" value="Unassembled WGS sequence"/>
</dbReference>
<accession>A0AAU9NFD3</accession>
<keyword evidence="8" id="KW-0812">Transmembrane</keyword>
<gene>
    <name evidence="10" type="ORF">LVIROSA_LOCUS22890</name>
</gene>
<dbReference type="GO" id="GO:0004674">
    <property type="term" value="F:protein serine/threonine kinase activity"/>
    <property type="evidence" value="ECO:0007669"/>
    <property type="project" value="UniProtKB-KW"/>
</dbReference>
<keyword evidence="8" id="KW-0472">Membrane</keyword>